<accession>A0A370DNM9</accession>
<organism evidence="1 2">
    <name type="scientific">endosymbiont of Lamellibrachia luymesi</name>
    <dbReference type="NCBI Taxonomy" id="2200907"/>
    <lineage>
        <taxon>Bacteria</taxon>
        <taxon>Pseudomonadati</taxon>
        <taxon>Pseudomonadota</taxon>
        <taxon>Gammaproteobacteria</taxon>
        <taxon>sulfur-oxidizing symbionts</taxon>
    </lineage>
</organism>
<sequence>MAKVRRAIKVWGAQMDDGSMVTNDDPQIVSVTIHPDGSVHTLDPAGKEAVAEGTWVTYNPRFN</sequence>
<reference evidence="1 2" key="1">
    <citation type="journal article" date="2018" name="ISME J.">
        <title>Endosymbiont genomes yield clues of tubeworm success.</title>
        <authorList>
            <person name="Li Y."/>
            <person name="Liles M.R."/>
            <person name="Halanych K.M."/>
        </authorList>
    </citation>
    <scope>NUCLEOTIDE SEQUENCE [LARGE SCALE GENOMIC DNA]</scope>
    <source>
        <strain evidence="1">A1422</strain>
    </source>
</reference>
<comment type="caution">
    <text evidence="1">The sequence shown here is derived from an EMBL/GenBank/DDBJ whole genome shotgun (WGS) entry which is preliminary data.</text>
</comment>
<protein>
    <submittedName>
        <fullName evidence="1">Uncharacterized protein</fullName>
    </submittedName>
</protein>
<gene>
    <name evidence="1" type="ORF">DIZ79_16020</name>
</gene>
<evidence type="ECO:0000313" key="2">
    <source>
        <dbReference type="Proteomes" id="UP000255508"/>
    </source>
</evidence>
<evidence type="ECO:0000313" key="1">
    <source>
        <dbReference type="EMBL" id="RDH86515.1"/>
    </source>
</evidence>
<dbReference type="Proteomes" id="UP000255508">
    <property type="component" value="Unassembled WGS sequence"/>
</dbReference>
<proteinExistence type="predicted"/>
<dbReference type="EMBL" id="QFXD01000285">
    <property type="protein sequence ID" value="RDH86515.1"/>
    <property type="molecule type" value="Genomic_DNA"/>
</dbReference>
<dbReference type="AlphaFoldDB" id="A0A370DNM9"/>
<name>A0A370DNM9_9GAMM</name>